<dbReference type="Gene3D" id="3.30.470.20">
    <property type="entry name" value="ATP-grasp fold, B domain"/>
    <property type="match status" value="1"/>
</dbReference>
<evidence type="ECO:0000256" key="3">
    <source>
        <dbReference type="ARBA" id="ARBA00001946"/>
    </source>
</evidence>
<evidence type="ECO:0000256" key="6">
    <source>
        <dbReference type="ARBA" id="ARBA00012017"/>
    </source>
</evidence>
<comment type="subunit">
    <text evidence="5">Monomer.</text>
</comment>
<evidence type="ECO:0000256" key="5">
    <source>
        <dbReference type="ARBA" id="ARBA00011245"/>
    </source>
</evidence>
<dbReference type="AlphaFoldDB" id="A0A5P1EQP2"/>
<keyword evidence="12" id="KW-0460">Magnesium</keyword>
<dbReference type="OMA" id="MHELERY"/>
<feature type="region of interest" description="Disordered" evidence="16">
    <location>
        <begin position="28"/>
        <end position="96"/>
    </location>
</feature>
<evidence type="ECO:0000256" key="14">
    <source>
        <dbReference type="ARBA" id="ARBA00073898"/>
    </source>
</evidence>
<protein>
    <recommendedName>
        <fullName evidence="14">Inositol-tetrakisphosphate 1-kinase 6</fullName>
        <ecNumber evidence="6">2.7.1.159</ecNumber>
    </recommendedName>
    <alternativeName>
        <fullName evidence="15">Inositol 1,3,4-trisphosphate 5/6-kinase 6</fullName>
    </alternativeName>
</protein>
<dbReference type="Proteomes" id="UP000243459">
    <property type="component" value="Chromosome 5"/>
</dbReference>
<dbReference type="Gramene" id="ONK68318">
    <property type="protein sequence ID" value="ONK68318"/>
    <property type="gene ID" value="A4U43_C05F10120"/>
</dbReference>
<evidence type="ECO:0000256" key="8">
    <source>
        <dbReference type="ARBA" id="ARBA00022723"/>
    </source>
</evidence>
<keyword evidence="9" id="KW-0547">Nucleotide-binding</keyword>
<dbReference type="GO" id="GO:0005524">
    <property type="term" value="F:ATP binding"/>
    <property type="evidence" value="ECO:0007669"/>
    <property type="project" value="UniProtKB-KW"/>
</dbReference>
<comment type="catalytic activity">
    <reaction evidence="2">
        <text>1D-myo-inositol 1,3,4-trisphosphate + ATP = 1D-myo-inositol 1,3,4,5-tetrakisphosphate + ADP + H(+)</text>
        <dbReference type="Rhea" id="RHEA:13253"/>
        <dbReference type="ChEBI" id="CHEBI:15378"/>
        <dbReference type="ChEBI" id="CHEBI:30616"/>
        <dbReference type="ChEBI" id="CHEBI:57895"/>
        <dbReference type="ChEBI" id="CHEBI:58414"/>
        <dbReference type="ChEBI" id="CHEBI:456216"/>
        <dbReference type="EC" id="2.7.1.159"/>
    </reaction>
</comment>
<evidence type="ECO:0000256" key="1">
    <source>
        <dbReference type="ARBA" id="ARBA00000399"/>
    </source>
</evidence>
<feature type="domain" description="Inositol 1,3,4-trisphosphate 5/6-kinase ATP-grasp" evidence="17">
    <location>
        <begin position="284"/>
        <end position="477"/>
    </location>
</feature>
<comment type="cofactor">
    <cofactor evidence="3">
        <name>Mg(2+)</name>
        <dbReference type="ChEBI" id="CHEBI:18420"/>
    </cofactor>
</comment>
<feature type="compositionally biased region" description="Low complexity" evidence="16">
    <location>
        <begin position="69"/>
        <end position="79"/>
    </location>
</feature>
<comment type="catalytic activity">
    <reaction evidence="1">
        <text>1D-myo-inositol 1,3,4-trisphosphate + ATP = 1D-myo-inositol 1,3,4,6-tetrakisphosphate + ADP + H(+)</text>
        <dbReference type="Rhea" id="RHEA:20940"/>
        <dbReference type="ChEBI" id="CHEBI:15378"/>
        <dbReference type="ChEBI" id="CHEBI:30616"/>
        <dbReference type="ChEBI" id="CHEBI:57660"/>
        <dbReference type="ChEBI" id="CHEBI:58414"/>
        <dbReference type="ChEBI" id="CHEBI:456216"/>
        <dbReference type="EC" id="2.7.1.159"/>
    </reaction>
</comment>
<name>A0A5P1EQP2_ASPOF</name>
<feature type="compositionally biased region" description="Low complexity" evidence="16">
    <location>
        <begin position="139"/>
        <end position="148"/>
    </location>
</feature>
<dbReference type="FunFam" id="3.30.470.20:FF:000047">
    <property type="entry name" value="Inositol-tetrakisphosphate 1-kinase 4"/>
    <property type="match status" value="1"/>
</dbReference>
<comment type="function">
    <text evidence="13">Kinase that can phosphorylate various inositol polyphosphate such as Ins(3,4,5,6)P4 or Ins(1,3,4)P3 and participates in phytic acid biosynthesis in developing seeds. Phytic acid is the primary storage form of phosphorus in cereal grains and other plant seeds.</text>
</comment>
<evidence type="ECO:0000256" key="13">
    <source>
        <dbReference type="ARBA" id="ARBA00057506"/>
    </source>
</evidence>
<keyword evidence="8" id="KW-0479">Metal-binding</keyword>
<evidence type="ECO:0000313" key="18">
    <source>
        <dbReference type="EMBL" id="ONK68318.1"/>
    </source>
</evidence>
<feature type="region of interest" description="Disordered" evidence="16">
    <location>
        <begin position="129"/>
        <end position="153"/>
    </location>
</feature>
<dbReference type="GO" id="GO:0052726">
    <property type="term" value="F:inositol-1,3,4-trisphosphate 5-kinase activity"/>
    <property type="evidence" value="ECO:0007669"/>
    <property type="project" value="InterPro"/>
</dbReference>
<keyword evidence="11" id="KW-0067">ATP-binding</keyword>
<evidence type="ECO:0000256" key="12">
    <source>
        <dbReference type="ARBA" id="ARBA00022842"/>
    </source>
</evidence>
<dbReference type="EMBL" id="CM007385">
    <property type="protein sequence ID" value="ONK68318.1"/>
    <property type="molecule type" value="Genomic_DNA"/>
</dbReference>
<organism evidence="18 19">
    <name type="scientific">Asparagus officinalis</name>
    <name type="common">Garden asparagus</name>
    <dbReference type="NCBI Taxonomy" id="4686"/>
    <lineage>
        <taxon>Eukaryota</taxon>
        <taxon>Viridiplantae</taxon>
        <taxon>Streptophyta</taxon>
        <taxon>Embryophyta</taxon>
        <taxon>Tracheophyta</taxon>
        <taxon>Spermatophyta</taxon>
        <taxon>Magnoliopsida</taxon>
        <taxon>Liliopsida</taxon>
        <taxon>Asparagales</taxon>
        <taxon>Asparagaceae</taxon>
        <taxon>Asparagoideae</taxon>
        <taxon>Asparagus</taxon>
    </lineage>
</organism>
<dbReference type="GO" id="GO:0047325">
    <property type="term" value="F:inositol-3,4,5,6-tetrakisphosphate 1-kinase activity"/>
    <property type="evidence" value="ECO:0007669"/>
    <property type="project" value="InterPro"/>
</dbReference>
<keyword evidence="19" id="KW-1185">Reference proteome</keyword>
<evidence type="ECO:0000256" key="16">
    <source>
        <dbReference type="SAM" id="MobiDB-lite"/>
    </source>
</evidence>
<evidence type="ECO:0000313" key="19">
    <source>
        <dbReference type="Proteomes" id="UP000243459"/>
    </source>
</evidence>
<evidence type="ECO:0000259" key="17">
    <source>
        <dbReference type="Pfam" id="PF05770"/>
    </source>
</evidence>
<sequence>MSYMLIYSSIASLRTFLEGLKEISNEETKKESKLILGFDPSTVAAPPTPKTSPSPPSSSPAKSPPPSARPSSRSPLAPTSSPPSPPSAVASSETSPSSLQIPIPLQVPYTFLISSQSSTLDLISPRSDATAVADHRLRSSTVSSSSQMEESEAVDNKKVLTIGYVMKPSREEDFFKRGAFPVHPTKNGLVFVPIRFHLPLASQVQNVDAVLHKATDEIISIDLSFPLDFPKGISFSKGMHELERYVQTHSDCCMIDPLINIYPLLDRYKIQQLLLELQYLSNESRNRLRAPHFLQVDNFHNPKLKEQLAEARLSFPLIVKPQVACGVADAHDMALVFKYEDFNGLGVPLPAIVQEYVDHGSSLFKFYVLGEKVFHAVKKSMPNSSYLLSMAEKDGSGSVLFNSLKSLPISKEDRPSDQGIKADKMTLNVELVNDAARWLKKRLGLTIFGFDVVIQEGTGDHVIVDLNYLPSFKEVPDSDAMPAFWEAIKNSYEIMKEKKLTEAPIADT</sequence>
<dbReference type="InterPro" id="IPR040464">
    <property type="entry name" value="InsP(3)kin_ATP-grasp"/>
</dbReference>
<evidence type="ECO:0000256" key="2">
    <source>
        <dbReference type="ARBA" id="ARBA00000680"/>
    </source>
</evidence>
<dbReference type="InterPro" id="IPR008656">
    <property type="entry name" value="Inositol_tetrakis-P_1-kinase"/>
</dbReference>
<comment type="similarity">
    <text evidence="4">Belongs to the ITPK1 family.</text>
</comment>
<dbReference type="GO" id="GO:0005737">
    <property type="term" value="C:cytoplasm"/>
    <property type="evidence" value="ECO:0007669"/>
    <property type="project" value="TreeGrafter"/>
</dbReference>
<dbReference type="GO" id="GO:0052725">
    <property type="term" value="F:inositol-1,3,4-trisphosphate 6-kinase activity"/>
    <property type="evidence" value="ECO:0007669"/>
    <property type="project" value="InterPro"/>
</dbReference>
<dbReference type="EC" id="2.7.1.159" evidence="6"/>
<keyword evidence="10" id="KW-0418">Kinase</keyword>
<evidence type="ECO:0000256" key="15">
    <source>
        <dbReference type="ARBA" id="ARBA00077644"/>
    </source>
</evidence>
<evidence type="ECO:0000256" key="7">
    <source>
        <dbReference type="ARBA" id="ARBA00022679"/>
    </source>
</evidence>
<dbReference type="SUPFAM" id="SSF56059">
    <property type="entry name" value="Glutathione synthetase ATP-binding domain-like"/>
    <property type="match status" value="1"/>
</dbReference>
<feature type="compositionally biased region" description="Low complexity" evidence="16">
    <location>
        <begin position="87"/>
        <end position="96"/>
    </location>
</feature>
<evidence type="ECO:0000256" key="4">
    <source>
        <dbReference type="ARBA" id="ARBA00009601"/>
    </source>
</evidence>
<gene>
    <name evidence="18" type="ORF">A4U43_C05F10120</name>
</gene>
<reference evidence="19" key="1">
    <citation type="journal article" date="2017" name="Nat. Commun.">
        <title>The asparagus genome sheds light on the origin and evolution of a young Y chromosome.</title>
        <authorList>
            <person name="Harkess A."/>
            <person name="Zhou J."/>
            <person name="Xu C."/>
            <person name="Bowers J.E."/>
            <person name="Van der Hulst R."/>
            <person name="Ayyampalayam S."/>
            <person name="Mercati F."/>
            <person name="Riccardi P."/>
            <person name="McKain M.R."/>
            <person name="Kakrana A."/>
            <person name="Tang H."/>
            <person name="Ray J."/>
            <person name="Groenendijk J."/>
            <person name="Arikit S."/>
            <person name="Mathioni S.M."/>
            <person name="Nakano M."/>
            <person name="Shan H."/>
            <person name="Telgmann-Rauber A."/>
            <person name="Kanno A."/>
            <person name="Yue Z."/>
            <person name="Chen H."/>
            <person name="Li W."/>
            <person name="Chen Y."/>
            <person name="Xu X."/>
            <person name="Zhang Y."/>
            <person name="Luo S."/>
            <person name="Chen H."/>
            <person name="Gao J."/>
            <person name="Mao Z."/>
            <person name="Pires J.C."/>
            <person name="Luo M."/>
            <person name="Kudrna D."/>
            <person name="Wing R.A."/>
            <person name="Meyers B.C."/>
            <person name="Yi K."/>
            <person name="Kong H."/>
            <person name="Lavrijsen P."/>
            <person name="Sunseri F."/>
            <person name="Falavigna A."/>
            <person name="Ye Y."/>
            <person name="Leebens-Mack J.H."/>
            <person name="Chen G."/>
        </authorList>
    </citation>
    <scope>NUCLEOTIDE SEQUENCE [LARGE SCALE GENOMIC DNA]</scope>
    <source>
        <strain evidence="19">cv. DH0086</strain>
    </source>
</reference>
<evidence type="ECO:0000256" key="10">
    <source>
        <dbReference type="ARBA" id="ARBA00022777"/>
    </source>
</evidence>
<dbReference type="Pfam" id="PF05770">
    <property type="entry name" value="Ins134_P3_kin"/>
    <property type="match status" value="1"/>
</dbReference>
<dbReference type="PANTHER" id="PTHR14217:SF1">
    <property type="entry name" value="INOSITOL-TETRAKISPHOSPHATE 1-KINASE"/>
    <property type="match status" value="1"/>
</dbReference>
<keyword evidence="7" id="KW-0808">Transferase</keyword>
<evidence type="ECO:0000256" key="11">
    <source>
        <dbReference type="ARBA" id="ARBA00022840"/>
    </source>
</evidence>
<evidence type="ECO:0000256" key="9">
    <source>
        <dbReference type="ARBA" id="ARBA00022741"/>
    </source>
</evidence>
<feature type="compositionally biased region" description="Pro residues" evidence="16">
    <location>
        <begin position="46"/>
        <end position="68"/>
    </location>
</feature>
<accession>A0A5P1EQP2</accession>
<dbReference type="GO" id="GO:0000287">
    <property type="term" value="F:magnesium ion binding"/>
    <property type="evidence" value="ECO:0007669"/>
    <property type="project" value="InterPro"/>
</dbReference>
<proteinExistence type="inferred from homology"/>
<dbReference type="GO" id="GO:0032957">
    <property type="term" value="P:inositol trisphosphate metabolic process"/>
    <property type="evidence" value="ECO:0007669"/>
    <property type="project" value="InterPro"/>
</dbReference>
<dbReference type="PANTHER" id="PTHR14217">
    <property type="entry name" value="INOSITOL-TETRAKISPHOSPHATE 1-KINASE"/>
    <property type="match status" value="1"/>
</dbReference>